<evidence type="ECO:0000313" key="3">
    <source>
        <dbReference type="Proteomes" id="UP000321393"/>
    </source>
</evidence>
<dbReference type="Proteomes" id="UP000321947">
    <property type="component" value="Unassembled WGS sequence"/>
</dbReference>
<evidence type="ECO:0000313" key="4">
    <source>
        <dbReference type="Proteomes" id="UP000321947"/>
    </source>
</evidence>
<comment type="caution">
    <text evidence="2">The sequence shown here is derived from an EMBL/GenBank/DDBJ whole genome shotgun (WGS) entry which is preliminary data.</text>
</comment>
<dbReference type="Proteomes" id="UP000321393">
    <property type="component" value="Unassembled WGS sequence"/>
</dbReference>
<evidence type="ECO:0000313" key="1">
    <source>
        <dbReference type="EMBL" id="KAA0043274.1"/>
    </source>
</evidence>
<dbReference type="EMBL" id="SSTD01001743">
    <property type="protein sequence ID" value="TYK29338.1"/>
    <property type="molecule type" value="Genomic_DNA"/>
</dbReference>
<proteinExistence type="predicted"/>
<dbReference type="EMBL" id="SSTE01015327">
    <property type="protein sequence ID" value="KAA0043274.1"/>
    <property type="molecule type" value="Genomic_DNA"/>
</dbReference>
<accession>A0A5D3E0T3</accession>
<organism evidence="2 4">
    <name type="scientific">Cucumis melo var. makuwa</name>
    <name type="common">Oriental melon</name>
    <dbReference type="NCBI Taxonomy" id="1194695"/>
    <lineage>
        <taxon>Eukaryota</taxon>
        <taxon>Viridiplantae</taxon>
        <taxon>Streptophyta</taxon>
        <taxon>Embryophyta</taxon>
        <taxon>Tracheophyta</taxon>
        <taxon>Spermatophyta</taxon>
        <taxon>Magnoliopsida</taxon>
        <taxon>eudicotyledons</taxon>
        <taxon>Gunneridae</taxon>
        <taxon>Pentapetalae</taxon>
        <taxon>rosids</taxon>
        <taxon>fabids</taxon>
        <taxon>Cucurbitales</taxon>
        <taxon>Cucurbitaceae</taxon>
        <taxon>Benincaseae</taxon>
        <taxon>Cucumis</taxon>
    </lineage>
</organism>
<dbReference type="AlphaFoldDB" id="A0A5D3E0T3"/>
<reference evidence="3 4" key="1">
    <citation type="submission" date="2019-08" db="EMBL/GenBank/DDBJ databases">
        <title>Draft genome sequences of two oriental melons (Cucumis melo L. var makuwa).</title>
        <authorList>
            <person name="Kwon S.-Y."/>
        </authorList>
    </citation>
    <scope>NUCLEOTIDE SEQUENCE [LARGE SCALE GENOMIC DNA]</scope>
    <source>
        <strain evidence="4">cv. Chang Bougi</strain>
        <strain evidence="3">cv. SW 3</strain>
        <tissue evidence="2">Leaf</tissue>
    </source>
</reference>
<sequence length="223" mass="25176">MIGSIEILKENFTSPLTKIEKGEAKRLEKKGLEACLPERRIVEGFDPKTYKLMANAGYDFTTRTELKSVKIFGERPELFPTQKKLQKQGYSIPNSRAGVEYQSSKPVRIADNEPKDEVNVAGCCHVTIEETSDHDIFEEDAESASLSLEDGGQSTIDELKEVNFGMKEEPRATFISVQISDDDENKYVNLLKTDKDVFAWLYKEMPGLDPKVAIHCLAIKLEH</sequence>
<name>A0A5D3E0T3_CUCMM</name>
<gene>
    <name evidence="2" type="ORF">E5676_scaffold129G00460</name>
    <name evidence="1" type="ORF">E6C27_scaffold110G001610</name>
</gene>
<protein>
    <submittedName>
        <fullName evidence="2">Uncharacterized protein</fullName>
    </submittedName>
</protein>
<evidence type="ECO:0000313" key="2">
    <source>
        <dbReference type="EMBL" id="TYK29338.1"/>
    </source>
</evidence>